<dbReference type="AlphaFoldDB" id="A0A6B8KCR0"/>
<keyword evidence="6" id="KW-0378">Hydrolase</keyword>
<dbReference type="SUPFAM" id="SSF52540">
    <property type="entry name" value="P-loop containing nucleoside triphosphate hydrolases"/>
    <property type="match status" value="2"/>
</dbReference>
<dbReference type="RefSeq" id="WP_136495749.1">
    <property type="nucleotide sequence ID" value="NZ_CP046052.1"/>
</dbReference>
<dbReference type="InterPro" id="IPR027417">
    <property type="entry name" value="P-loop_NTPase"/>
</dbReference>
<proteinExistence type="predicted"/>
<dbReference type="PIRSF" id="PIRSF039117">
    <property type="entry name" value="KaiC"/>
    <property type="match status" value="1"/>
</dbReference>
<accession>A0A6B8KCR0</accession>
<dbReference type="OrthoDB" id="9787927at2"/>
<reference evidence="8 9" key="1">
    <citation type="submission" date="2019-11" db="EMBL/GenBank/DDBJ databases">
        <title>The genome sequence of Methylocystis heyeri.</title>
        <authorList>
            <person name="Oshkin I.Y."/>
            <person name="Miroshnikov K."/>
            <person name="Dedysh S.N."/>
        </authorList>
    </citation>
    <scope>NUCLEOTIDE SEQUENCE [LARGE SCALE GENOMIC DNA]</scope>
    <source>
        <strain evidence="8 9">H2</strain>
    </source>
</reference>
<gene>
    <name evidence="8" type="ORF">H2LOC_007035</name>
</gene>
<dbReference type="PROSITE" id="PS51146">
    <property type="entry name" value="KAIC"/>
    <property type="match status" value="2"/>
</dbReference>
<feature type="domain" description="KaiC" evidence="7">
    <location>
        <begin position="9"/>
        <end position="247"/>
    </location>
</feature>
<dbReference type="InterPro" id="IPR014774">
    <property type="entry name" value="KaiC-like_dom"/>
</dbReference>
<dbReference type="GO" id="GO:0004674">
    <property type="term" value="F:protein serine/threonine kinase activity"/>
    <property type="evidence" value="ECO:0007669"/>
    <property type="project" value="UniProtKB-EC"/>
</dbReference>
<dbReference type="EC" id="2.7.11.1" evidence="1"/>
<keyword evidence="9" id="KW-1185">Reference proteome</keyword>
<dbReference type="GO" id="GO:0005524">
    <property type="term" value="F:ATP binding"/>
    <property type="evidence" value="ECO:0007669"/>
    <property type="project" value="InterPro"/>
</dbReference>
<dbReference type="EMBL" id="CP046052">
    <property type="protein sequence ID" value="QGM45467.1"/>
    <property type="molecule type" value="Genomic_DNA"/>
</dbReference>
<keyword evidence="3" id="KW-0808">Transferase</keyword>
<evidence type="ECO:0000259" key="7">
    <source>
        <dbReference type="PROSITE" id="PS51146"/>
    </source>
</evidence>
<dbReference type="InterPro" id="IPR010624">
    <property type="entry name" value="KaiC_dom"/>
</dbReference>
<dbReference type="Proteomes" id="UP000309061">
    <property type="component" value="Chromosome"/>
</dbReference>
<evidence type="ECO:0000313" key="9">
    <source>
        <dbReference type="Proteomes" id="UP000309061"/>
    </source>
</evidence>
<dbReference type="InterPro" id="IPR003593">
    <property type="entry name" value="AAA+_ATPase"/>
</dbReference>
<dbReference type="PANTHER" id="PTHR42926">
    <property type="match status" value="1"/>
</dbReference>
<dbReference type="InterPro" id="IPR051347">
    <property type="entry name" value="Circadian_clock_KaiC-rel"/>
</dbReference>
<dbReference type="KEGG" id="mhey:H2LOC_007035"/>
<keyword evidence="2" id="KW-0597">Phosphoprotein</keyword>
<dbReference type="PANTHER" id="PTHR42926:SF1">
    <property type="entry name" value="CIRCADIAN CLOCK OSCILLATOR PROTEIN KAIC 1"/>
    <property type="match status" value="1"/>
</dbReference>
<keyword evidence="4" id="KW-0677">Repeat</keyword>
<dbReference type="SMART" id="SM00382">
    <property type="entry name" value="AAA"/>
    <property type="match status" value="2"/>
</dbReference>
<dbReference type="InterPro" id="IPR030665">
    <property type="entry name" value="KaiC"/>
</dbReference>
<evidence type="ECO:0000256" key="1">
    <source>
        <dbReference type="ARBA" id="ARBA00012513"/>
    </source>
</evidence>
<evidence type="ECO:0000256" key="4">
    <source>
        <dbReference type="ARBA" id="ARBA00022737"/>
    </source>
</evidence>
<protein>
    <recommendedName>
        <fullName evidence="1">non-specific serine/threonine protein kinase</fullName>
        <ecNumber evidence="1">2.7.11.1</ecNumber>
    </recommendedName>
</protein>
<dbReference type="Gene3D" id="3.40.50.300">
    <property type="entry name" value="P-loop containing nucleotide triphosphate hydrolases"/>
    <property type="match status" value="2"/>
</dbReference>
<name>A0A6B8KCR0_9HYPH</name>
<organism evidence="8 9">
    <name type="scientific">Methylocystis heyeri</name>
    <dbReference type="NCBI Taxonomy" id="391905"/>
    <lineage>
        <taxon>Bacteria</taxon>
        <taxon>Pseudomonadati</taxon>
        <taxon>Pseudomonadota</taxon>
        <taxon>Alphaproteobacteria</taxon>
        <taxon>Hyphomicrobiales</taxon>
        <taxon>Methylocystaceae</taxon>
        <taxon>Methylocystis</taxon>
    </lineage>
</organism>
<evidence type="ECO:0000256" key="3">
    <source>
        <dbReference type="ARBA" id="ARBA00022679"/>
    </source>
</evidence>
<evidence type="ECO:0000313" key="8">
    <source>
        <dbReference type="EMBL" id="QGM45467.1"/>
    </source>
</evidence>
<sequence>MSGLLVPVPRFPSGVPGLDNVLQGGLPRNASILVEGPPGSGKTTIALQFLLQAVRDGESCLLATNAETPEQLRAIGLSHGWSLDGINITDLADASPAEEQGEYTLFPEAEVEVDETLRHLFEEVERLRPSLLVLDTISSLRILAPTPAFHRRQLKRIRDHMAARNCTTIMLDEASMTEKDLRSQTLADGIIELKQVDCNYGADRRRLRVRKLRGCRYLSGAHDFTIVSGGLVVYPRLVAQTYEPAKLGPDLQSGIPAIDALTGGGLPRGSSTLIIGPAGIGKSTISTLYAMEAAKRGEKSSILLFDESVETHMARGEGLGLDISGATDSGLVRLNHLDPAELSVGQIAELLVRQVEEEHIAVVVIDTLNGYLQSAMDEPTVLLHIRELITYLSRRNVAIFLTLTQHGILGSEMQAPIDLSFLTDNVVLLRYYEVGGAIHKALSVVKKRSGRHERTIRELVLDACGVTVSEPLEGFSGVLTGTPVYSSMPSRDG</sequence>
<evidence type="ECO:0000256" key="2">
    <source>
        <dbReference type="ARBA" id="ARBA00022553"/>
    </source>
</evidence>
<keyword evidence="5" id="KW-0418">Kinase</keyword>
<dbReference type="GO" id="GO:0016787">
    <property type="term" value="F:hydrolase activity"/>
    <property type="evidence" value="ECO:0007669"/>
    <property type="project" value="UniProtKB-KW"/>
</dbReference>
<evidence type="ECO:0000256" key="6">
    <source>
        <dbReference type="ARBA" id="ARBA00022801"/>
    </source>
</evidence>
<evidence type="ECO:0000256" key="5">
    <source>
        <dbReference type="ARBA" id="ARBA00022777"/>
    </source>
</evidence>
<dbReference type="Pfam" id="PF06745">
    <property type="entry name" value="ATPase"/>
    <property type="match status" value="2"/>
</dbReference>
<feature type="domain" description="KaiC" evidence="7">
    <location>
        <begin position="249"/>
        <end position="482"/>
    </location>
</feature>
<dbReference type="PRINTS" id="PR01874">
    <property type="entry name" value="DNAREPAIRADA"/>
</dbReference>